<gene>
    <name evidence="2" type="ORF">KCQ71_20630</name>
</gene>
<comment type="caution">
    <text evidence="2">The sequence shown here is derived from an EMBL/GenBank/DDBJ whole genome shotgun (WGS) entry which is preliminary data.</text>
</comment>
<dbReference type="Pfam" id="PF01370">
    <property type="entry name" value="Epimerase"/>
    <property type="match status" value="1"/>
</dbReference>
<dbReference type="RefSeq" id="WP_223409543.1">
    <property type="nucleotide sequence ID" value="NZ_JAGSHT010000020.1"/>
</dbReference>
<reference evidence="2 3" key="1">
    <citation type="submission" date="2021-04" db="EMBL/GenBank/DDBJ databases">
        <title>Ruania sp. nov., isolated from sandy soil of mangrove forest.</title>
        <authorList>
            <person name="Ge X."/>
            <person name="Huang R."/>
            <person name="Liu W."/>
        </authorList>
    </citation>
    <scope>NUCLEOTIDE SEQUENCE [LARGE SCALE GENOMIC DNA]</scope>
    <source>
        <strain evidence="2 3">N2-46</strain>
    </source>
</reference>
<dbReference type="PANTHER" id="PTHR48079">
    <property type="entry name" value="PROTEIN YEEZ"/>
    <property type="match status" value="1"/>
</dbReference>
<dbReference type="PANTHER" id="PTHR48079:SF6">
    <property type="entry name" value="NAD(P)-BINDING DOMAIN-CONTAINING PROTEIN-RELATED"/>
    <property type="match status" value="1"/>
</dbReference>
<dbReference type="Gene3D" id="3.40.50.720">
    <property type="entry name" value="NAD(P)-binding Rossmann-like Domain"/>
    <property type="match status" value="1"/>
</dbReference>
<keyword evidence="3" id="KW-1185">Reference proteome</keyword>
<dbReference type="Proteomes" id="UP000826651">
    <property type="component" value="Unassembled WGS sequence"/>
</dbReference>
<evidence type="ECO:0000259" key="1">
    <source>
        <dbReference type="Pfam" id="PF01370"/>
    </source>
</evidence>
<proteinExistence type="predicted"/>
<feature type="domain" description="NAD-dependent epimerase/dehydratase" evidence="1">
    <location>
        <begin position="3"/>
        <end position="237"/>
    </location>
</feature>
<protein>
    <submittedName>
        <fullName evidence="2">NAD(P)-dependent oxidoreductase</fullName>
    </submittedName>
</protein>
<dbReference type="InterPro" id="IPR051783">
    <property type="entry name" value="NAD(P)-dependent_oxidoreduct"/>
</dbReference>
<dbReference type="EMBL" id="JAGSHT010000020">
    <property type="protein sequence ID" value="MBZ2198568.1"/>
    <property type="molecule type" value="Genomic_DNA"/>
</dbReference>
<dbReference type="InterPro" id="IPR001509">
    <property type="entry name" value="Epimerase_deHydtase"/>
</dbReference>
<evidence type="ECO:0000313" key="3">
    <source>
        <dbReference type="Proteomes" id="UP000826651"/>
    </source>
</evidence>
<dbReference type="InterPro" id="IPR036291">
    <property type="entry name" value="NAD(P)-bd_dom_sf"/>
</dbReference>
<name>A0ABS7SF92_9MICO</name>
<organism evidence="2 3">
    <name type="scientific">Occultella gossypii</name>
    <dbReference type="NCBI Taxonomy" id="2800820"/>
    <lineage>
        <taxon>Bacteria</taxon>
        <taxon>Bacillati</taxon>
        <taxon>Actinomycetota</taxon>
        <taxon>Actinomycetes</taxon>
        <taxon>Micrococcales</taxon>
        <taxon>Ruaniaceae</taxon>
        <taxon>Occultella</taxon>
    </lineage>
</organism>
<accession>A0ABS7SF92</accession>
<sequence>MRIFLAGATGAIGRPLVPMLVADGHTVIGSSRGHTHDDALRSVGAEPVVLNGLDRAQVLDVVGAAAPEVVIHQMSGLAGSGGDLLHFDDEFAVTNELRVAGTDNLIEAARAAGARRFIAASYTGWPNARTGAAVHDESAPLDADPAPESRRTLAGIKHTEAAVTAATGIDALALRYGTFYGPGTGIGPGGDQLAMVRARKLPVVGGGGGVWSFVHIADAARATALAVGRGRPGIYNITDSDPAPVGVWLPYLYEVLGVRPPRRVPAWLARPLLGRHGLNMMTAVRGADNTRARTELGWEPDYPSWRDGFRTLTT</sequence>
<dbReference type="SUPFAM" id="SSF51735">
    <property type="entry name" value="NAD(P)-binding Rossmann-fold domains"/>
    <property type="match status" value="1"/>
</dbReference>
<evidence type="ECO:0000313" key="2">
    <source>
        <dbReference type="EMBL" id="MBZ2198568.1"/>
    </source>
</evidence>